<dbReference type="Gene3D" id="1.20.1530.20">
    <property type="match status" value="1"/>
</dbReference>
<comment type="similarity">
    <text evidence="2">Belongs to the monovalent cation:proton antiporter 2 (CPA2) transporter (TC 2.A.37) family.</text>
</comment>
<feature type="transmembrane region" description="Helical" evidence="9">
    <location>
        <begin position="219"/>
        <end position="235"/>
    </location>
</feature>
<accession>A0A8J3VEJ4</accession>
<feature type="transmembrane region" description="Helical" evidence="9">
    <location>
        <begin position="269"/>
        <end position="287"/>
    </location>
</feature>
<evidence type="ECO:0000259" key="10">
    <source>
        <dbReference type="Pfam" id="PF00999"/>
    </source>
</evidence>
<keyword evidence="3" id="KW-0813">Transport</keyword>
<feature type="transmembrane region" description="Helical" evidence="9">
    <location>
        <begin position="12"/>
        <end position="29"/>
    </location>
</feature>
<evidence type="ECO:0000256" key="4">
    <source>
        <dbReference type="ARBA" id="ARBA00022449"/>
    </source>
</evidence>
<evidence type="ECO:0000313" key="11">
    <source>
        <dbReference type="EMBL" id="GIH03610.1"/>
    </source>
</evidence>
<feature type="transmembrane region" description="Helical" evidence="9">
    <location>
        <begin position="361"/>
        <end position="380"/>
    </location>
</feature>
<keyword evidence="6 9" id="KW-1133">Transmembrane helix</keyword>
<feature type="domain" description="Cation/H+ exchanger transmembrane" evidence="10">
    <location>
        <begin position="17"/>
        <end position="375"/>
    </location>
</feature>
<keyword evidence="8 9" id="KW-0472">Membrane</keyword>
<feature type="transmembrane region" description="Helical" evidence="9">
    <location>
        <begin position="299"/>
        <end position="318"/>
    </location>
</feature>
<keyword evidence="5 9" id="KW-0812">Transmembrane</keyword>
<gene>
    <name evidence="11" type="ORF">Rhe02_16770</name>
</gene>
<dbReference type="GO" id="GO:1902600">
    <property type="term" value="P:proton transmembrane transport"/>
    <property type="evidence" value="ECO:0007669"/>
    <property type="project" value="InterPro"/>
</dbReference>
<comment type="caution">
    <text evidence="11">The sequence shown here is derived from an EMBL/GenBank/DDBJ whole genome shotgun (WGS) entry which is preliminary data.</text>
</comment>
<evidence type="ECO:0000313" key="12">
    <source>
        <dbReference type="Proteomes" id="UP000612899"/>
    </source>
</evidence>
<feature type="transmembrane region" description="Helical" evidence="9">
    <location>
        <begin position="36"/>
        <end position="55"/>
    </location>
</feature>
<dbReference type="GO" id="GO:0015297">
    <property type="term" value="F:antiporter activity"/>
    <property type="evidence" value="ECO:0007669"/>
    <property type="project" value="UniProtKB-KW"/>
</dbReference>
<dbReference type="Pfam" id="PF00999">
    <property type="entry name" value="Na_H_Exchanger"/>
    <property type="match status" value="1"/>
</dbReference>
<evidence type="ECO:0000256" key="7">
    <source>
        <dbReference type="ARBA" id="ARBA00023065"/>
    </source>
</evidence>
<dbReference type="PANTHER" id="PTHR43562">
    <property type="entry name" value="NAPA-TYPE SODIUM/HYDROGEN ANTIPORTER"/>
    <property type="match status" value="1"/>
</dbReference>
<keyword evidence="4" id="KW-0050">Antiport</keyword>
<evidence type="ECO:0000256" key="1">
    <source>
        <dbReference type="ARBA" id="ARBA00004141"/>
    </source>
</evidence>
<dbReference type="InterPro" id="IPR006153">
    <property type="entry name" value="Cation/H_exchanger_TM"/>
</dbReference>
<feature type="transmembrane region" description="Helical" evidence="9">
    <location>
        <begin position="90"/>
        <end position="109"/>
    </location>
</feature>
<feature type="transmembrane region" description="Helical" evidence="9">
    <location>
        <begin position="241"/>
        <end position="257"/>
    </location>
</feature>
<organism evidence="11 12">
    <name type="scientific">Rhizocola hellebori</name>
    <dbReference type="NCBI Taxonomy" id="1392758"/>
    <lineage>
        <taxon>Bacteria</taxon>
        <taxon>Bacillati</taxon>
        <taxon>Actinomycetota</taxon>
        <taxon>Actinomycetes</taxon>
        <taxon>Micromonosporales</taxon>
        <taxon>Micromonosporaceae</taxon>
        <taxon>Rhizocola</taxon>
    </lineage>
</organism>
<dbReference type="InterPro" id="IPR038770">
    <property type="entry name" value="Na+/solute_symporter_sf"/>
</dbReference>
<evidence type="ECO:0000256" key="6">
    <source>
        <dbReference type="ARBA" id="ARBA00022989"/>
    </source>
</evidence>
<keyword evidence="12" id="KW-1185">Reference proteome</keyword>
<evidence type="ECO:0000256" key="9">
    <source>
        <dbReference type="SAM" id="Phobius"/>
    </source>
</evidence>
<dbReference type="PANTHER" id="PTHR43562:SF1">
    <property type="entry name" value="NA(+)_H(+) ANTIPORTER YJBQ-RELATED"/>
    <property type="match status" value="1"/>
</dbReference>
<proteinExistence type="inferred from homology"/>
<evidence type="ECO:0000256" key="3">
    <source>
        <dbReference type="ARBA" id="ARBA00022448"/>
    </source>
</evidence>
<sequence length="394" mass="41004">MDSLTRGIDTLIAIAIVATLAPFLAAAVPGKRVPQVVILIIGGIIIGPQVLGLAETASVELFANVGLGFVFLFAGYELDPLLFRARYGRNAVLAWVIAAVLALAVVGILEAAGLVHAFVPVSIALTTTGLGTLLPILRDNDMLSGEFGKYIVAAGATGEFLPIVAVAIFLGTTSSVAAIVSLLMIGGLAAVFALAPRLIHSTTITRILIAGEHATSQTTLRLTVLLLLVLLGFAARFGLDIVLGAFIAGLVLRRWAPGHVHSLEEKLDAVGYGFFIPIFFVSSGMALDIDSIAAAPLRLLAFFLLLLVIRGLPALLVYRRTLNTTQRRQMVFITATTLPMLVALAHIGLANGTMLPENAAALVGAGVLSVLVFPAVAVAIGSHTRPQPAPAKPG</sequence>
<dbReference type="RefSeq" id="WP_203907510.1">
    <property type="nucleotide sequence ID" value="NZ_BONY01000008.1"/>
</dbReference>
<evidence type="ECO:0000256" key="5">
    <source>
        <dbReference type="ARBA" id="ARBA00022692"/>
    </source>
</evidence>
<protein>
    <submittedName>
        <fullName evidence="11">Potassium transporter Kef</fullName>
    </submittedName>
</protein>
<reference evidence="11" key="1">
    <citation type="submission" date="2021-01" db="EMBL/GenBank/DDBJ databases">
        <title>Whole genome shotgun sequence of Rhizocola hellebori NBRC 109834.</title>
        <authorList>
            <person name="Komaki H."/>
            <person name="Tamura T."/>
        </authorList>
    </citation>
    <scope>NUCLEOTIDE SEQUENCE</scope>
    <source>
        <strain evidence="11">NBRC 109834</strain>
    </source>
</reference>
<dbReference type="GO" id="GO:0016020">
    <property type="term" value="C:membrane"/>
    <property type="evidence" value="ECO:0007669"/>
    <property type="project" value="UniProtKB-SubCell"/>
</dbReference>
<evidence type="ECO:0000256" key="2">
    <source>
        <dbReference type="ARBA" id="ARBA00005551"/>
    </source>
</evidence>
<name>A0A8J3VEJ4_9ACTN</name>
<dbReference type="AlphaFoldDB" id="A0A8J3VEJ4"/>
<feature type="transmembrane region" description="Helical" evidence="9">
    <location>
        <begin position="115"/>
        <end position="138"/>
    </location>
</feature>
<feature type="transmembrane region" description="Helical" evidence="9">
    <location>
        <begin position="176"/>
        <end position="199"/>
    </location>
</feature>
<feature type="transmembrane region" description="Helical" evidence="9">
    <location>
        <begin position="330"/>
        <end position="349"/>
    </location>
</feature>
<comment type="subcellular location">
    <subcellularLocation>
        <location evidence="1">Membrane</location>
        <topology evidence="1">Multi-pass membrane protein</topology>
    </subcellularLocation>
</comment>
<dbReference type="EMBL" id="BONY01000008">
    <property type="protein sequence ID" value="GIH03610.1"/>
    <property type="molecule type" value="Genomic_DNA"/>
</dbReference>
<evidence type="ECO:0000256" key="8">
    <source>
        <dbReference type="ARBA" id="ARBA00023136"/>
    </source>
</evidence>
<feature type="transmembrane region" description="Helical" evidence="9">
    <location>
        <begin position="150"/>
        <end position="170"/>
    </location>
</feature>
<dbReference type="Proteomes" id="UP000612899">
    <property type="component" value="Unassembled WGS sequence"/>
</dbReference>
<keyword evidence="7" id="KW-0406">Ion transport</keyword>
<feature type="transmembrane region" description="Helical" evidence="9">
    <location>
        <begin position="61"/>
        <end position="78"/>
    </location>
</feature>